<evidence type="ECO:0000313" key="1">
    <source>
        <dbReference type="EMBL" id="MFC5658375.1"/>
    </source>
</evidence>
<evidence type="ECO:0000313" key="2">
    <source>
        <dbReference type="Proteomes" id="UP001596065"/>
    </source>
</evidence>
<proteinExistence type="predicted"/>
<organism evidence="1 2">
    <name type="scientific">Streptomyces nogalater</name>
    <dbReference type="NCBI Taxonomy" id="38314"/>
    <lineage>
        <taxon>Bacteria</taxon>
        <taxon>Bacillati</taxon>
        <taxon>Actinomycetota</taxon>
        <taxon>Actinomycetes</taxon>
        <taxon>Kitasatosporales</taxon>
        <taxon>Streptomycetaceae</taxon>
        <taxon>Streptomyces</taxon>
    </lineage>
</organism>
<dbReference type="RefSeq" id="WP_268257564.1">
    <property type="nucleotide sequence ID" value="NZ_BAAASM010000062.1"/>
</dbReference>
<gene>
    <name evidence="1" type="ORF">ACFP3J_23195</name>
</gene>
<sequence>MRTDGLQTGVHTCPTRKHRKEQHDMNLLTDILAGLAHFLGWLI</sequence>
<accession>A0ABW0WQ38</accession>
<keyword evidence="2" id="KW-1185">Reference proteome</keyword>
<comment type="caution">
    <text evidence="1">The sequence shown here is derived from an EMBL/GenBank/DDBJ whole genome shotgun (WGS) entry which is preliminary data.</text>
</comment>
<protein>
    <submittedName>
        <fullName evidence="1">Uncharacterized protein</fullName>
    </submittedName>
</protein>
<name>A0ABW0WQ38_STRNO</name>
<reference evidence="2" key="1">
    <citation type="journal article" date="2019" name="Int. J. Syst. Evol. Microbiol.">
        <title>The Global Catalogue of Microorganisms (GCM) 10K type strain sequencing project: providing services to taxonomists for standard genome sequencing and annotation.</title>
        <authorList>
            <consortium name="The Broad Institute Genomics Platform"/>
            <consortium name="The Broad Institute Genome Sequencing Center for Infectious Disease"/>
            <person name="Wu L."/>
            <person name="Ma J."/>
        </authorList>
    </citation>
    <scope>NUCLEOTIDE SEQUENCE [LARGE SCALE GENOMIC DNA]</scope>
    <source>
        <strain evidence="2">KCTC 5701</strain>
    </source>
</reference>
<dbReference type="Proteomes" id="UP001596065">
    <property type="component" value="Unassembled WGS sequence"/>
</dbReference>
<dbReference type="EMBL" id="JBHSOE010000043">
    <property type="protein sequence ID" value="MFC5658375.1"/>
    <property type="molecule type" value="Genomic_DNA"/>
</dbReference>